<dbReference type="Gene3D" id="3.40.50.10090">
    <property type="match status" value="2"/>
</dbReference>
<dbReference type="GO" id="GO:0006782">
    <property type="term" value="P:protoporphyrinogen IX biosynthetic process"/>
    <property type="evidence" value="ECO:0007669"/>
    <property type="project" value="UniProtKB-UniRule"/>
</dbReference>
<dbReference type="InterPro" id="IPR036108">
    <property type="entry name" value="4pyrrol_syn_uPrphyn_synt_sf"/>
</dbReference>
<accession>A0A235F4M7</accession>
<evidence type="ECO:0000256" key="9">
    <source>
        <dbReference type="RuleBase" id="RU366031"/>
    </source>
</evidence>
<dbReference type="Proteomes" id="UP000215181">
    <property type="component" value="Unassembled WGS sequence"/>
</dbReference>
<proteinExistence type="inferred from homology"/>
<dbReference type="AlphaFoldDB" id="A0A235F4M7"/>
<organism evidence="11 12">
    <name type="scientific">Thauera propionica</name>
    <dbReference type="NCBI Taxonomy" id="2019431"/>
    <lineage>
        <taxon>Bacteria</taxon>
        <taxon>Pseudomonadati</taxon>
        <taxon>Pseudomonadota</taxon>
        <taxon>Betaproteobacteria</taxon>
        <taxon>Rhodocyclales</taxon>
        <taxon>Zoogloeaceae</taxon>
        <taxon>Thauera</taxon>
    </lineage>
</organism>
<evidence type="ECO:0000256" key="6">
    <source>
        <dbReference type="ARBA" id="ARBA00037589"/>
    </source>
</evidence>
<evidence type="ECO:0000313" key="11">
    <source>
        <dbReference type="EMBL" id="OYD55877.1"/>
    </source>
</evidence>
<evidence type="ECO:0000313" key="12">
    <source>
        <dbReference type="Proteomes" id="UP000215181"/>
    </source>
</evidence>
<evidence type="ECO:0000256" key="5">
    <source>
        <dbReference type="ARBA" id="ARBA00023244"/>
    </source>
</evidence>
<evidence type="ECO:0000256" key="2">
    <source>
        <dbReference type="ARBA" id="ARBA00008133"/>
    </source>
</evidence>
<name>A0A235F4M7_9RHOO</name>
<dbReference type="InterPro" id="IPR039793">
    <property type="entry name" value="UROS/Hem4"/>
</dbReference>
<gene>
    <name evidence="11" type="ORF">CGK74_00210</name>
</gene>
<comment type="pathway">
    <text evidence="1 9">Porphyrin-containing compound metabolism; protoporphyrin-IX biosynthesis; coproporphyrinogen-III from 5-aminolevulinate: step 3/4.</text>
</comment>
<dbReference type="GO" id="GO:0006780">
    <property type="term" value="P:uroporphyrinogen III biosynthetic process"/>
    <property type="evidence" value="ECO:0007669"/>
    <property type="project" value="UniProtKB-UniRule"/>
</dbReference>
<dbReference type="PANTHER" id="PTHR38042">
    <property type="entry name" value="UROPORPHYRINOGEN-III SYNTHASE, CHLOROPLASTIC"/>
    <property type="match status" value="1"/>
</dbReference>
<dbReference type="SUPFAM" id="SSF69618">
    <property type="entry name" value="HemD-like"/>
    <property type="match status" value="1"/>
</dbReference>
<comment type="similarity">
    <text evidence="2 9">Belongs to the uroporphyrinogen-III synthase family.</text>
</comment>
<keyword evidence="4 9" id="KW-0456">Lyase</keyword>
<feature type="domain" description="Tetrapyrrole biosynthesis uroporphyrinogen III synthase" evidence="10">
    <location>
        <begin position="33"/>
        <end position="258"/>
    </location>
</feature>
<evidence type="ECO:0000256" key="8">
    <source>
        <dbReference type="ARBA" id="ARBA00048617"/>
    </source>
</evidence>
<reference evidence="11 12" key="1">
    <citation type="submission" date="2017-07" db="EMBL/GenBank/DDBJ databases">
        <title>Thauera sp. KNDSS-Mac4 genome sequence and assembly.</title>
        <authorList>
            <person name="Mayilraj S."/>
        </authorList>
    </citation>
    <scope>NUCLEOTIDE SEQUENCE [LARGE SCALE GENOMIC DNA]</scope>
    <source>
        <strain evidence="11 12">KNDSS-Mac4</strain>
    </source>
</reference>
<keyword evidence="12" id="KW-1185">Reference proteome</keyword>
<evidence type="ECO:0000256" key="1">
    <source>
        <dbReference type="ARBA" id="ARBA00004772"/>
    </source>
</evidence>
<dbReference type="EC" id="4.2.1.75" evidence="3 9"/>
<evidence type="ECO:0000256" key="7">
    <source>
        <dbReference type="ARBA" id="ARBA00040167"/>
    </source>
</evidence>
<comment type="caution">
    <text evidence="11">The sequence shown here is derived from an EMBL/GenBank/DDBJ whole genome shotgun (WGS) entry which is preliminary data.</text>
</comment>
<dbReference type="OrthoDB" id="9787650at2"/>
<dbReference type="CDD" id="cd06578">
    <property type="entry name" value="HemD"/>
    <property type="match status" value="1"/>
</dbReference>
<evidence type="ECO:0000259" key="10">
    <source>
        <dbReference type="Pfam" id="PF02602"/>
    </source>
</evidence>
<evidence type="ECO:0000256" key="4">
    <source>
        <dbReference type="ARBA" id="ARBA00023239"/>
    </source>
</evidence>
<evidence type="ECO:0000256" key="3">
    <source>
        <dbReference type="ARBA" id="ARBA00013109"/>
    </source>
</evidence>
<keyword evidence="5 9" id="KW-0627">Porphyrin biosynthesis</keyword>
<dbReference type="Pfam" id="PF02602">
    <property type="entry name" value="HEM4"/>
    <property type="match status" value="1"/>
</dbReference>
<dbReference type="UniPathway" id="UPA00251">
    <property type="reaction ID" value="UER00320"/>
</dbReference>
<dbReference type="PANTHER" id="PTHR38042:SF1">
    <property type="entry name" value="UROPORPHYRINOGEN-III SYNTHASE, CHLOROPLASTIC"/>
    <property type="match status" value="1"/>
</dbReference>
<protein>
    <recommendedName>
        <fullName evidence="7 9">Uroporphyrinogen-III synthase</fullName>
        <ecNumber evidence="3 9">4.2.1.75</ecNumber>
    </recommendedName>
</protein>
<dbReference type="GO" id="GO:0004852">
    <property type="term" value="F:uroporphyrinogen-III synthase activity"/>
    <property type="evidence" value="ECO:0007669"/>
    <property type="project" value="UniProtKB-UniRule"/>
</dbReference>
<dbReference type="InterPro" id="IPR003754">
    <property type="entry name" value="4pyrrol_synth_uPrphyn_synth"/>
</dbReference>
<dbReference type="RefSeq" id="WP_094266348.1">
    <property type="nucleotide sequence ID" value="NZ_NOIH01000001.1"/>
</dbReference>
<comment type="function">
    <text evidence="6 9">Catalyzes cyclization of the linear tetrapyrrole, hydroxymethylbilane, to the macrocyclic uroporphyrinogen III.</text>
</comment>
<dbReference type="EMBL" id="NOIH01000001">
    <property type="protein sequence ID" value="OYD55877.1"/>
    <property type="molecule type" value="Genomic_DNA"/>
</dbReference>
<comment type="catalytic activity">
    <reaction evidence="8 9">
        <text>hydroxymethylbilane = uroporphyrinogen III + H2O</text>
        <dbReference type="Rhea" id="RHEA:18965"/>
        <dbReference type="ChEBI" id="CHEBI:15377"/>
        <dbReference type="ChEBI" id="CHEBI:57308"/>
        <dbReference type="ChEBI" id="CHEBI:57845"/>
        <dbReference type="EC" id="4.2.1.75"/>
    </reaction>
</comment>
<sequence>MRIDKPSASHEKSAPLVGRTLVVTRPLEQADSLCRRIEAAGGKAIRFPVLAIAPAPDPAQLEAIVPRLDEFDLAFFVSPNAIHHALEFVLARRAWPAGLRVATVGKGSERVLLQRGFRDPVVPQDGFDSESVLALPEFSAEAVRGRRVVIFRGDGGRDLIRDTLRERGAHVEYVTCYRRYCPPLDPGLLLQPAARGELDALLLTSSEGVRNLGGMLGAEGLRALHGVPVFASHARIAAEAREAGFAVVIETPAGDDGLLQALTRHFG</sequence>